<evidence type="ECO:0000259" key="2">
    <source>
        <dbReference type="PROSITE" id="PS50921"/>
    </source>
</evidence>
<dbReference type="SMART" id="SM01012">
    <property type="entry name" value="ANTAR"/>
    <property type="match status" value="1"/>
</dbReference>
<dbReference type="Pfam" id="PF08376">
    <property type="entry name" value="NIT"/>
    <property type="match status" value="1"/>
</dbReference>
<reference evidence="4" key="1">
    <citation type="submission" date="2015-12" db="EMBL/GenBank/DDBJ databases">
        <authorList>
            <person name="Shamseldin A."/>
            <person name="Moawad H."/>
            <person name="Abd El-Rahim W.M."/>
            <person name="Sadowsky M.J."/>
        </authorList>
    </citation>
    <scope>NUCLEOTIDE SEQUENCE [LARGE SCALE GENOMIC DNA]</scope>
    <source>
        <strain evidence="4">LAMA 842</strain>
    </source>
</reference>
<dbReference type="InterPro" id="IPR036388">
    <property type="entry name" value="WH-like_DNA-bd_sf"/>
</dbReference>
<dbReference type="GO" id="GO:0003723">
    <property type="term" value="F:RNA binding"/>
    <property type="evidence" value="ECO:0007669"/>
    <property type="project" value="InterPro"/>
</dbReference>
<dbReference type="Proteomes" id="UP000070282">
    <property type="component" value="Unassembled WGS sequence"/>
</dbReference>
<dbReference type="PROSITE" id="PS50921">
    <property type="entry name" value="ANTAR"/>
    <property type="match status" value="1"/>
</dbReference>
<dbReference type="SUPFAM" id="SSF52172">
    <property type="entry name" value="CheY-like"/>
    <property type="match status" value="1"/>
</dbReference>
<reference evidence="5" key="2">
    <citation type="submission" date="2015-12" db="EMBL/GenBank/DDBJ databases">
        <authorList>
            <person name="Lima A."/>
            <person name="Farahani Zayas N."/>
            <person name="Castro Da Silva M.A."/>
            <person name="Cabral A."/>
            <person name="Pessatti M.L."/>
        </authorList>
    </citation>
    <scope>NUCLEOTIDE SEQUENCE [LARGE SCALE GENOMIC DNA]</scope>
    <source>
        <strain evidence="5">LAMA 842</strain>
    </source>
</reference>
<accession>A0A137SG45</accession>
<feature type="domain" description="ANTAR" evidence="2">
    <location>
        <begin position="364"/>
        <end position="425"/>
    </location>
</feature>
<dbReference type="Pfam" id="PF03861">
    <property type="entry name" value="ANTAR"/>
    <property type="match status" value="1"/>
</dbReference>
<dbReference type="InterPro" id="IPR005561">
    <property type="entry name" value="ANTAR"/>
</dbReference>
<dbReference type="EMBL" id="LOCO01000005">
    <property type="protein sequence ID" value="KXO10744.1"/>
    <property type="molecule type" value="Genomic_DNA"/>
</dbReference>
<keyword evidence="1" id="KW-0175">Coiled coil</keyword>
<dbReference type="RefSeq" id="WP_061331265.1">
    <property type="nucleotide sequence ID" value="NZ_LOCO01000003.1"/>
</dbReference>
<gene>
    <name evidence="3" type="ORF">J122_1364</name>
    <name evidence="4" type="ORF">J122_857</name>
</gene>
<dbReference type="EMBL" id="LOCO01000003">
    <property type="protein sequence ID" value="KXO11408.1"/>
    <property type="molecule type" value="Genomic_DNA"/>
</dbReference>
<evidence type="ECO:0000313" key="3">
    <source>
        <dbReference type="EMBL" id="KXO10744.1"/>
    </source>
</evidence>
<dbReference type="InterPro" id="IPR011006">
    <property type="entry name" value="CheY-like_superfamily"/>
</dbReference>
<dbReference type="PATRIC" id="fig|1306954.6.peg.2408"/>
<dbReference type="AlphaFoldDB" id="A0A137SG45"/>
<evidence type="ECO:0000256" key="1">
    <source>
        <dbReference type="SAM" id="Coils"/>
    </source>
</evidence>
<dbReference type="Gene3D" id="1.10.10.10">
    <property type="entry name" value="Winged helix-like DNA-binding domain superfamily/Winged helix DNA-binding domain"/>
    <property type="match status" value="1"/>
</dbReference>
<evidence type="ECO:0000313" key="4">
    <source>
        <dbReference type="EMBL" id="KXO11408.1"/>
    </source>
</evidence>
<name>A0A137SG45_9GAMM</name>
<comment type="caution">
    <text evidence="4">The sequence shown here is derived from an EMBL/GenBank/DDBJ whole genome shotgun (WGS) entry which is preliminary data.</text>
</comment>
<keyword evidence="5" id="KW-1185">Reference proteome</keyword>
<proteinExistence type="predicted"/>
<evidence type="ECO:0000313" key="5">
    <source>
        <dbReference type="Proteomes" id="UP000070282"/>
    </source>
</evidence>
<sequence length="432" mass="48334">MNSKRQTNTAATATAADFLMASRQCEIRNLEYFLQMGRLVQSVGNLVHGLQRERGATNLYLGSGCQRFARERSVILKENDQLAVIFRKALTDIQEDLTTHPVSSPLLGHIASALHSLDQLAEFRQKVVGQEASVVDATDWFCDTIHQLITVVFEAAETVAEPSIAGLLVAMVHVMNGKEYCGQERAAGSAGFSSGHFENALSRRMMHLVEAQERCFEVFVAFASEDSLALWQALRSHPRELEIERMRQKAVSVGPYKSLDREMADRWFNLMTDRMDDLKKIEDSVENAFHHRCVERYTEARHSLAHQETLLASLEQRNASTMPVLVVCDNGVDAGTADAWAGDGVGQQSGRSIFDLVQEQTRRLRQMSEELQSAKEALEDRRTQEKAVLLLMEHRGISNDEAHRLLRKLAMDQGKRLPDVARALVSMAGVLG</sequence>
<dbReference type="InterPro" id="IPR013587">
    <property type="entry name" value="Nitrate/nitrite_sensing"/>
</dbReference>
<protein>
    <submittedName>
        <fullName evidence="4">Response regulator NasT</fullName>
    </submittedName>
</protein>
<organism evidence="4 5">
    <name type="scientific">Marinobacter excellens LAMA 842</name>
    <dbReference type="NCBI Taxonomy" id="1306954"/>
    <lineage>
        <taxon>Bacteria</taxon>
        <taxon>Pseudomonadati</taxon>
        <taxon>Pseudomonadota</taxon>
        <taxon>Gammaproteobacteria</taxon>
        <taxon>Pseudomonadales</taxon>
        <taxon>Marinobacteraceae</taxon>
        <taxon>Marinobacter</taxon>
    </lineage>
</organism>
<feature type="coiled-coil region" evidence="1">
    <location>
        <begin position="357"/>
        <end position="388"/>
    </location>
</feature>